<protein>
    <recommendedName>
        <fullName evidence="3">DUF2252 domain-containing protein</fullName>
    </recommendedName>
</protein>
<dbReference type="OrthoDB" id="1491115at2"/>
<dbReference type="EMBL" id="CP020772">
    <property type="protein sequence ID" value="ARI77339.1"/>
    <property type="molecule type" value="Genomic_DNA"/>
</dbReference>
<dbReference type="STRING" id="402384.HM131_11010"/>
<dbReference type="PANTHER" id="PTHR39441:SF1">
    <property type="entry name" value="DUF2252 DOMAIN-CONTAINING PROTEIN"/>
    <property type="match status" value="1"/>
</dbReference>
<accession>A0A1W5ZVP6</accession>
<gene>
    <name evidence="1" type="ORF">HM131_11010</name>
</gene>
<evidence type="ECO:0008006" key="3">
    <source>
        <dbReference type="Google" id="ProtNLM"/>
    </source>
</evidence>
<dbReference type="AlphaFoldDB" id="A0A1W5ZVP6"/>
<name>A0A1W5ZVP6_9BACI</name>
<dbReference type="KEGG" id="hmn:HM131_11010"/>
<dbReference type="PANTHER" id="PTHR39441">
    <property type="entry name" value="DUF2252 DOMAIN-CONTAINING PROTEIN"/>
    <property type="match status" value="1"/>
</dbReference>
<keyword evidence="2" id="KW-1185">Reference proteome</keyword>
<proteinExistence type="predicted"/>
<sequence length="448" mass="52994">MDQQLERVLTTKNKLRKQTLSTILEQFDGHLMNLSQSSRKKKYDKMRQDTYSFFRGSAYLFFYDVINYPFTFHTPEDKPTWIMGDMHFDNFSAFQNESHDIVFDVDDFDEGYLGSYLYDVLRMVVSIRLFANQGEFTKEEQDEFVNQYLKTYIKQLNAFKDGEADPLSLQFTVENTKKPIKKVLKKLEKRKSSHELDKQTVIDHDSIRSFDIGKEKLSSVSKQERDQISSAWKDYIASLDPDSKREDAFYQIKDIVKKKGSGIGSTGLQRYYILIEGEAEKSNYDDIILEAKEARTPIPAYFFPYDEQFWSDNKHQGRRVIHTQRAMHHRADPYLGYFSLNGRDFYVRERSPFSKDLKEKDVNDYKSMKRAVKTMAKISAKIHSRADADLEEGILNYHSENAILDAIGTKNKLFRHQLSLWSDHYQDIVERDYKLFKEWLYEQEFFKS</sequence>
<dbReference type="Proteomes" id="UP000192527">
    <property type="component" value="Chromosome"/>
</dbReference>
<organism evidence="1 2">
    <name type="scientific">Halobacillus mangrovi</name>
    <dbReference type="NCBI Taxonomy" id="402384"/>
    <lineage>
        <taxon>Bacteria</taxon>
        <taxon>Bacillati</taxon>
        <taxon>Bacillota</taxon>
        <taxon>Bacilli</taxon>
        <taxon>Bacillales</taxon>
        <taxon>Bacillaceae</taxon>
        <taxon>Halobacillus</taxon>
    </lineage>
</organism>
<evidence type="ECO:0000313" key="2">
    <source>
        <dbReference type="Proteomes" id="UP000192527"/>
    </source>
</evidence>
<evidence type="ECO:0000313" key="1">
    <source>
        <dbReference type="EMBL" id="ARI77339.1"/>
    </source>
</evidence>
<dbReference type="RefSeq" id="WP_085029809.1">
    <property type="nucleotide sequence ID" value="NZ_CP020772.1"/>
</dbReference>
<dbReference type="Pfam" id="PF10009">
    <property type="entry name" value="DUF2252"/>
    <property type="match status" value="1"/>
</dbReference>
<reference evidence="1 2" key="1">
    <citation type="submission" date="2017-04" db="EMBL/GenBank/DDBJ databases">
        <title>The whole genome sequencing and assembly of Halobacillus mangrovi strain.</title>
        <authorList>
            <person name="Lee S.-J."/>
            <person name="Park M.-K."/>
            <person name="Kim J.-Y."/>
            <person name="Lee Y.-J."/>
            <person name="Yi H."/>
            <person name="Bahn Y.-S."/>
            <person name="Kim J.F."/>
            <person name="Lee D.-W."/>
        </authorList>
    </citation>
    <scope>NUCLEOTIDE SEQUENCE [LARGE SCALE GENOMIC DNA]</scope>
    <source>
        <strain evidence="1 2">KTB 131</strain>
    </source>
</reference>
<dbReference type="InterPro" id="IPR018721">
    <property type="entry name" value="DUF2252"/>
</dbReference>